<accession>A0A0G0BU55</accession>
<reference evidence="1 2" key="1">
    <citation type="journal article" date="2015" name="Nature">
        <title>rRNA introns, odd ribosomes, and small enigmatic genomes across a large radiation of phyla.</title>
        <authorList>
            <person name="Brown C.T."/>
            <person name="Hug L.A."/>
            <person name="Thomas B.C."/>
            <person name="Sharon I."/>
            <person name="Castelle C.J."/>
            <person name="Singh A."/>
            <person name="Wilkins M.J."/>
            <person name="Williams K.H."/>
            <person name="Banfield J.F."/>
        </authorList>
    </citation>
    <scope>NUCLEOTIDE SEQUENCE [LARGE SCALE GENOMIC DNA]</scope>
</reference>
<dbReference type="EMBL" id="LBQC01000012">
    <property type="protein sequence ID" value="KKP72823.1"/>
    <property type="molecule type" value="Genomic_DNA"/>
</dbReference>
<gene>
    <name evidence="1" type="ORF">UR68_C0012G0016</name>
</gene>
<dbReference type="STRING" id="1618478.UR68_C0012G0016"/>
<organism evidence="1 2">
    <name type="scientific">Candidatus Roizmanbacteria bacterium GW2011_GWA2_35_19</name>
    <dbReference type="NCBI Taxonomy" id="1618478"/>
    <lineage>
        <taxon>Bacteria</taxon>
        <taxon>Candidatus Roizmaniibacteriota</taxon>
    </lineage>
</organism>
<evidence type="ECO:0000313" key="1">
    <source>
        <dbReference type="EMBL" id="KKP72823.1"/>
    </source>
</evidence>
<proteinExistence type="predicted"/>
<name>A0A0G0BU55_9BACT</name>
<comment type="caution">
    <text evidence="1">The sequence shown here is derived from an EMBL/GenBank/DDBJ whole genome shotgun (WGS) entry which is preliminary data.</text>
</comment>
<dbReference type="Proteomes" id="UP000034457">
    <property type="component" value="Unassembled WGS sequence"/>
</dbReference>
<sequence length="41" mass="4945">MKKKQSALKRFFSVFLPEAVYRNTKIEHPEISRKDVFSFLK</sequence>
<protein>
    <submittedName>
        <fullName evidence="1">Uncharacterized protein</fullName>
    </submittedName>
</protein>
<evidence type="ECO:0000313" key="2">
    <source>
        <dbReference type="Proteomes" id="UP000034457"/>
    </source>
</evidence>
<dbReference type="AlphaFoldDB" id="A0A0G0BU55"/>